<gene>
    <name evidence="1" type="ORF">Pint_18089</name>
</gene>
<comment type="caution">
    <text evidence="1">The sequence shown here is derived from an EMBL/GenBank/DDBJ whole genome shotgun (WGS) entry which is preliminary data.</text>
</comment>
<name>A0ACC0YW62_9ROSI</name>
<accession>A0ACC0YW62</accession>
<organism evidence="1 2">
    <name type="scientific">Pistacia integerrima</name>
    <dbReference type="NCBI Taxonomy" id="434235"/>
    <lineage>
        <taxon>Eukaryota</taxon>
        <taxon>Viridiplantae</taxon>
        <taxon>Streptophyta</taxon>
        <taxon>Embryophyta</taxon>
        <taxon>Tracheophyta</taxon>
        <taxon>Spermatophyta</taxon>
        <taxon>Magnoliopsida</taxon>
        <taxon>eudicotyledons</taxon>
        <taxon>Gunneridae</taxon>
        <taxon>Pentapetalae</taxon>
        <taxon>rosids</taxon>
        <taxon>malvids</taxon>
        <taxon>Sapindales</taxon>
        <taxon>Anacardiaceae</taxon>
        <taxon>Pistacia</taxon>
    </lineage>
</organism>
<dbReference type="Proteomes" id="UP001163603">
    <property type="component" value="Chromosome 4"/>
</dbReference>
<proteinExistence type="predicted"/>
<sequence length="24" mass="2824">MRVLILSKLAMAQVWLLKILEIQL</sequence>
<reference evidence="2" key="1">
    <citation type="journal article" date="2023" name="G3 (Bethesda)">
        <title>Genome assembly and association tests identify interacting loci associated with vigor, precocity, and sex in interspecific pistachio rootstocks.</title>
        <authorList>
            <person name="Palmer W."/>
            <person name="Jacygrad E."/>
            <person name="Sagayaradj S."/>
            <person name="Cavanaugh K."/>
            <person name="Han R."/>
            <person name="Bertier L."/>
            <person name="Beede B."/>
            <person name="Kafkas S."/>
            <person name="Golino D."/>
            <person name="Preece J."/>
            <person name="Michelmore R."/>
        </authorList>
    </citation>
    <scope>NUCLEOTIDE SEQUENCE [LARGE SCALE GENOMIC DNA]</scope>
</reference>
<dbReference type="EMBL" id="CM047739">
    <property type="protein sequence ID" value="KAJ0042984.1"/>
    <property type="molecule type" value="Genomic_DNA"/>
</dbReference>
<evidence type="ECO:0000313" key="2">
    <source>
        <dbReference type="Proteomes" id="UP001163603"/>
    </source>
</evidence>
<evidence type="ECO:0000313" key="1">
    <source>
        <dbReference type="EMBL" id="KAJ0042984.1"/>
    </source>
</evidence>
<protein>
    <submittedName>
        <fullName evidence="1">Uncharacterized protein</fullName>
    </submittedName>
</protein>
<keyword evidence="2" id="KW-1185">Reference proteome</keyword>